<evidence type="ECO:0000313" key="3">
    <source>
        <dbReference type="EMBL" id="MFD2649257.1"/>
    </source>
</evidence>
<accession>A0ABW5QNS8</accession>
<dbReference type="RefSeq" id="WP_386834738.1">
    <property type="nucleotide sequence ID" value="NZ_JBHUNP010000001.1"/>
</dbReference>
<evidence type="ECO:0000259" key="1">
    <source>
        <dbReference type="PROSITE" id="PS50404"/>
    </source>
</evidence>
<dbReference type="SUPFAM" id="SSF52833">
    <property type="entry name" value="Thioredoxin-like"/>
    <property type="match status" value="1"/>
</dbReference>
<dbReference type="PROSITE" id="PS50404">
    <property type="entry name" value="GST_NTER"/>
    <property type="match status" value="1"/>
</dbReference>
<dbReference type="InterPro" id="IPR036282">
    <property type="entry name" value="Glutathione-S-Trfase_C_sf"/>
</dbReference>
<keyword evidence="4" id="KW-1185">Reference proteome</keyword>
<dbReference type="CDD" id="cd03048">
    <property type="entry name" value="GST_N_Ure2p_like"/>
    <property type="match status" value="1"/>
</dbReference>
<dbReference type="SFLD" id="SFLDG01151">
    <property type="entry name" value="Main.2:_Nu-like"/>
    <property type="match status" value="1"/>
</dbReference>
<dbReference type="EMBL" id="JBHUNP010000001">
    <property type="protein sequence ID" value="MFD2649257.1"/>
    <property type="molecule type" value="Genomic_DNA"/>
</dbReference>
<evidence type="ECO:0000313" key="4">
    <source>
        <dbReference type="Proteomes" id="UP001597521"/>
    </source>
</evidence>
<comment type="caution">
    <text evidence="3">The sequence shown here is derived from an EMBL/GenBank/DDBJ whole genome shotgun (WGS) entry which is preliminary data.</text>
</comment>
<feature type="domain" description="GST C-terminal" evidence="2">
    <location>
        <begin position="95"/>
        <end position="218"/>
    </location>
</feature>
<evidence type="ECO:0000259" key="2">
    <source>
        <dbReference type="PROSITE" id="PS50405"/>
    </source>
</evidence>
<dbReference type="PANTHER" id="PTHR44051:SF8">
    <property type="entry name" value="GLUTATHIONE S-TRANSFERASE GSTA"/>
    <property type="match status" value="1"/>
</dbReference>
<dbReference type="PROSITE" id="PS50405">
    <property type="entry name" value="GST_CTER"/>
    <property type="match status" value="1"/>
</dbReference>
<sequence length="232" mass="26492">MTIQTKPIEAYSLATPNGQKVHIMLEELGVPWTYHRIDIGKGDQFKPEFLAISPNNKIPAIVDPEGPDGQPISIFESGAILKYLGLKFGRLYPTDLRQQVKVDEWLFWQVGGFGPMLGQNNHFNVYAPEKIPYAQKRYTDETHRLFRVLNTQLKGKEYITGTYSIADIASIGWAQSWERYGITREEYPNVLAWIERLNARPAVERGLNVGKDVPEKSLADDKEAQKVLFNQR</sequence>
<gene>
    <name evidence="3" type="ORF">ACFSX5_15820</name>
</gene>
<proteinExistence type="predicted"/>
<dbReference type="InterPro" id="IPR040079">
    <property type="entry name" value="Glutathione_S-Trfase"/>
</dbReference>
<dbReference type="Pfam" id="PF13409">
    <property type="entry name" value="GST_N_2"/>
    <property type="match status" value="1"/>
</dbReference>
<dbReference type="InterPro" id="IPR036249">
    <property type="entry name" value="Thioredoxin-like_sf"/>
</dbReference>
<dbReference type="InterPro" id="IPR010987">
    <property type="entry name" value="Glutathione-S-Trfase_C-like"/>
</dbReference>
<reference evidence="4" key="1">
    <citation type="journal article" date="2019" name="Int. J. Syst. Evol. Microbiol.">
        <title>The Global Catalogue of Microorganisms (GCM) 10K type strain sequencing project: providing services to taxonomists for standard genome sequencing and annotation.</title>
        <authorList>
            <consortium name="The Broad Institute Genomics Platform"/>
            <consortium name="The Broad Institute Genome Sequencing Center for Infectious Disease"/>
            <person name="Wu L."/>
            <person name="Ma J."/>
        </authorList>
    </citation>
    <scope>NUCLEOTIDE SEQUENCE [LARGE SCALE GENOMIC DNA]</scope>
    <source>
        <strain evidence="4">CCM 7427</strain>
    </source>
</reference>
<dbReference type="Gene3D" id="1.20.1050.10">
    <property type="match status" value="1"/>
</dbReference>
<feature type="domain" description="GST N-terminal" evidence="1">
    <location>
        <begin position="5"/>
        <end position="92"/>
    </location>
</feature>
<dbReference type="InterPro" id="IPR004046">
    <property type="entry name" value="GST_C"/>
</dbReference>
<dbReference type="SFLD" id="SFLDG00358">
    <property type="entry name" value="Main_(cytGST)"/>
    <property type="match status" value="1"/>
</dbReference>
<dbReference type="Proteomes" id="UP001597521">
    <property type="component" value="Unassembled WGS sequence"/>
</dbReference>
<organism evidence="3 4">
    <name type="scientific">Devosia albogilva</name>
    <dbReference type="NCBI Taxonomy" id="429726"/>
    <lineage>
        <taxon>Bacteria</taxon>
        <taxon>Pseudomonadati</taxon>
        <taxon>Pseudomonadota</taxon>
        <taxon>Alphaproteobacteria</taxon>
        <taxon>Hyphomicrobiales</taxon>
        <taxon>Devosiaceae</taxon>
        <taxon>Devosia</taxon>
    </lineage>
</organism>
<dbReference type="Gene3D" id="3.40.30.10">
    <property type="entry name" value="Glutaredoxin"/>
    <property type="match status" value="1"/>
</dbReference>
<protein>
    <submittedName>
        <fullName evidence="3">Glutathione S-transferase N-terminal domain-containing protein</fullName>
    </submittedName>
</protein>
<dbReference type="InterPro" id="IPR004045">
    <property type="entry name" value="Glutathione_S-Trfase_N"/>
</dbReference>
<name>A0ABW5QNS8_9HYPH</name>
<dbReference type="SUPFAM" id="SSF47616">
    <property type="entry name" value="GST C-terminal domain-like"/>
    <property type="match status" value="1"/>
</dbReference>
<dbReference type="Pfam" id="PF00043">
    <property type="entry name" value="GST_C"/>
    <property type="match status" value="1"/>
</dbReference>
<dbReference type="PANTHER" id="PTHR44051">
    <property type="entry name" value="GLUTATHIONE S-TRANSFERASE-RELATED"/>
    <property type="match status" value="1"/>
</dbReference>
<dbReference type="SFLD" id="SFLDS00019">
    <property type="entry name" value="Glutathione_Transferase_(cytos"/>
    <property type="match status" value="1"/>
</dbReference>